<keyword evidence="5" id="KW-1185">Reference proteome</keyword>
<organism evidence="4 5">
    <name type="scientific">Didymosphaeria variabile</name>
    <dbReference type="NCBI Taxonomy" id="1932322"/>
    <lineage>
        <taxon>Eukaryota</taxon>
        <taxon>Fungi</taxon>
        <taxon>Dikarya</taxon>
        <taxon>Ascomycota</taxon>
        <taxon>Pezizomycotina</taxon>
        <taxon>Dothideomycetes</taxon>
        <taxon>Pleosporomycetidae</taxon>
        <taxon>Pleosporales</taxon>
        <taxon>Massarineae</taxon>
        <taxon>Didymosphaeriaceae</taxon>
        <taxon>Didymosphaeria</taxon>
    </lineage>
</organism>
<evidence type="ECO:0000256" key="1">
    <source>
        <dbReference type="SAM" id="MobiDB-lite"/>
    </source>
</evidence>
<feature type="chain" id="PRO_5040964419" description="Mid2 domain-containing protein" evidence="3">
    <location>
        <begin position="23"/>
        <end position="260"/>
    </location>
</feature>
<evidence type="ECO:0000313" key="4">
    <source>
        <dbReference type="EMBL" id="KAJ4351517.1"/>
    </source>
</evidence>
<accession>A0A9W8XIG0</accession>
<feature type="region of interest" description="Disordered" evidence="1">
    <location>
        <begin position="119"/>
        <end position="146"/>
    </location>
</feature>
<sequence length="260" mass="27502">MPSIHSFRLVLIFSLLLQLVFAEQKCYALNGTQLGDAYGPCNPDAKHSGCCAIHHSAGSVELCLSNGLCMATKNEYMGTIWQTGCTDPTGKDPSCPKMCPDTPQIKTKFVGAFQFETSTSTESSTSSPASTTSSRPSSTSASPTTSQIGVVAAATSSVSSLPTASNESSTCAADKHQLKVVGGTLAAFFCAAIAGLLAATFFLFKKEKKQRKLKEHYEAQFATTSWGAYGASKSTVVGMASTRDSLDKDVEVRYIGRQIT</sequence>
<dbReference type="RefSeq" id="XP_056069873.1">
    <property type="nucleotide sequence ID" value="XM_056215626.1"/>
</dbReference>
<dbReference type="EMBL" id="JAPEUX010000005">
    <property type="protein sequence ID" value="KAJ4351517.1"/>
    <property type="molecule type" value="Genomic_DNA"/>
</dbReference>
<evidence type="ECO:0000256" key="2">
    <source>
        <dbReference type="SAM" id="Phobius"/>
    </source>
</evidence>
<keyword evidence="3" id="KW-0732">Signal</keyword>
<keyword evidence="2" id="KW-1133">Transmembrane helix</keyword>
<feature type="transmembrane region" description="Helical" evidence="2">
    <location>
        <begin position="180"/>
        <end position="204"/>
    </location>
</feature>
<reference evidence="4" key="1">
    <citation type="submission" date="2022-10" db="EMBL/GenBank/DDBJ databases">
        <title>Tapping the CABI collections for fungal endophytes: first genome assemblies for Collariella, Neodidymelliopsis, Ascochyta clinopodiicola, Didymella pomorum, Didymosphaeria variabile, Neocosmospora piperis and Neocucurbitaria cava.</title>
        <authorList>
            <person name="Hill R."/>
        </authorList>
    </citation>
    <scope>NUCLEOTIDE SEQUENCE</scope>
    <source>
        <strain evidence="4">IMI 356815</strain>
    </source>
</reference>
<feature type="signal peptide" evidence="3">
    <location>
        <begin position="1"/>
        <end position="22"/>
    </location>
</feature>
<dbReference type="OrthoDB" id="5215637at2759"/>
<protein>
    <recommendedName>
        <fullName evidence="6">Mid2 domain-containing protein</fullName>
    </recommendedName>
</protein>
<proteinExistence type="predicted"/>
<name>A0A9W8XIG0_9PLEO</name>
<dbReference type="Proteomes" id="UP001140513">
    <property type="component" value="Unassembled WGS sequence"/>
</dbReference>
<keyword evidence="2" id="KW-0472">Membrane</keyword>
<evidence type="ECO:0000313" key="5">
    <source>
        <dbReference type="Proteomes" id="UP001140513"/>
    </source>
</evidence>
<dbReference type="AlphaFoldDB" id="A0A9W8XIG0"/>
<gene>
    <name evidence="4" type="ORF">N0V89_006860</name>
</gene>
<evidence type="ECO:0008006" key="6">
    <source>
        <dbReference type="Google" id="ProtNLM"/>
    </source>
</evidence>
<keyword evidence="2" id="KW-0812">Transmembrane</keyword>
<comment type="caution">
    <text evidence="4">The sequence shown here is derived from an EMBL/GenBank/DDBJ whole genome shotgun (WGS) entry which is preliminary data.</text>
</comment>
<evidence type="ECO:0000256" key="3">
    <source>
        <dbReference type="SAM" id="SignalP"/>
    </source>
</evidence>
<dbReference type="GeneID" id="80910390"/>